<keyword evidence="5" id="KW-0342">GTP-binding</keyword>
<dbReference type="KEGG" id="cai:Caci_5688"/>
<evidence type="ECO:0000256" key="6">
    <source>
        <dbReference type="ARBA" id="ARBA00025526"/>
    </source>
</evidence>
<dbReference type="GO" id="GO:0001514">
    <property type="term" value="P:selenocysteine incorporation"/>
    <property type="evidence" value="ECO:0007669"/>
    <property type="project" value="InterPro"/>
</dbReference>
<accession>C7QC98</accession>
<dbReference type="GO" id="GO:0003723">
    <property type="term" value="F:RNA binding"/>
    <property type="evidence" value="ECO:0007669"/>
    <property type="project" value="InterPro"/>
</dbReference>
<dbReference type="InterPro" id="IPR015191">
    <property type="entry name" value="SelB_WHD4"/>
</dbReference>
<dbReference type="PROSITE" id="PS51722">
    <property type="entry name" value="G_TR_2"/>
    <property type="match status" value="1"/>
</dbReference>
<name>C7QC98_CATAD</name>
<dbReference type="CDD" id="cd04171">
    <property type="entry name" value="SelB"/>
    <property type="match status" value="1"/>
</dbReference>
<comment type="subcellular location">
    <subcellularLocation>
        <location evidence="1">Cytoplasm</location>
    </subcellularLocation>
</comment>
<dbReference type="STRING" id="479433.Caci_5688"/>
<dbReference type="SUPFAM" id="SSF52540">
    <property type="entry name" value="P-loop containing nucleoside triphosphate hydrolases"/>
    <property type="match status" value="1"/>
</dbReference>
<dbReference type="GO" id="GO:0003746">
    <property type="term" value="F:translation elongation factor activity"/>
    <property type="evidence" value="ECO:0007669"/>
    <property type="project" value="UniProtKB-KW"/>
</dbReference>
<dbReference type="SUPFAM" id="SSF50447">
    <property type="entry name" value="Translation proteins"/>
    <property type="match status" value="1"/>
</dbReference>
<dbReference type="Pfam" id="PF03144">
    <property type="entry name" value="GTP_EFTU_D2"/>
    <property type="match status" value="1"/>
</dbReference>
<feature type="domain" description="Tr-type G" evidence="8">
    <location>
        <begin position="1"/>
        <end position="166"/>
    </location>
</feature>
<evidence type="ECO:0000256" key="5">
    <source>
        <dbReference type="ARBA" id="ARBA00023134"/>
    </source>
</evidence>
<keyword evidence="10" id="KW-1185">Reference proteome</keyword>
<dbReference type="InterPro" id="IPR027417">
    <property type="entry name" value="P-loop_NTPase"/>
</dbReference>
<proteinExistence type="predicted"/>
<evidence type="ECO:0000256" key="3">
    <source>
        <dbReference type="ARBA" id="ARBA00022490"/>
    </source>
</evidence>
<evidence type="ECO:0000313" key="9">
    <source>
        <dbReference type="EMBL" id="ACU74546.1"/>
    </source>
</evidence>
<dbReference type="Pfam" id="PF00009">
    <property type="entry name" value="GTP_EFTU"/>
    <property type="match status" value="1"/>
</dbReference>
<dbReference type="HOGENOM" id="CLU_023030_1_1_11"/>
<dbReference type="GO" id="GO:0005525">
    <property type="term" value="F:GTP binding"/>
    <property type="evidence" value="ECO:0007669"/>
    <property type="project" value="UniProtKB-KW"/>
</dbReference>
<dbReference type="InterPro" id="IPR000795">
    <property type="entry name" value="T_Tr_GTP-bd_dom"/>
</dbReference>
<evidence type="ECO:0000256" key="1">
    <source>
        <dbReference type="ARBA" id="ARBA00004496"/>
    </source>
</evidence>
<dbReference type="InterPro" id="IPR009000">
    <property type="entry name" value="Transl_B-barrel_sf"/>
</dbReference>
<dbReference type="GO" id="GO:0005737">
    <property type="term" value="C:cytoplasm"/>
    <property type="evidence" value="ECO:0007669"/>
    <property type="project" value="UniProtKB-SubCell"/>
</dbReference>
<sequence length="596" mass="63307">MIATAGHVDHGKSLLVRALTGMEPDRWAEERRRGMTIDLGFAWTALSDDRTVAFVDVPGHQRFVSNMLAGVGPVPAVMLVVAADEGWRRQTGEHLAALHALDVRHGVLVITRTDLADPEPAIRQAHEQLVSTSLAGMETVAVSAATGAGIKQLREALGRLVAALPEPAANAPTRLWVDRVFTVRGTGTVVTGTLGSGRIARGDELVLMPAGTPVQVRGLQSLKAEVAAATATARVALSLRGVAVEEIRRGEALTGPGQWTAVSTVDVRLVRPADRLAARQVMHLGSANVPCQVRRLGADTARITLATPLPIHIGEHALLRDPGLQRIVSGVVILDPDPPALNRRGSSVARAQQLAELSGDADPAAEIRRRGSARRSRLVALGILAADGDPPASAVVSGDWLVDAAEWRAWADGLAVAVDSWAANHPADQGLPREAAMRQTGVPDAALVTELVRADPTLILDGRGIHRRGRSLLNGAVEQAVRVLERRLAESEFAAPEAAELLELGLTDRGLALAVGEGRLIRVTDGIFLRPGAVEEALRRVRLLAQPFTLSEGRIALGTTRRVAVPLFELMDDRGLTRRADDGRREICRPVEGPGG</sequence>
<evidence type="ECO:0000313" key="10">
    <source>
        <dbReference type="Proteomes" id="UP000000851"/>
    </source>
</evidence>
<evidence type="ECO:0000256" key="4">
    <source>
        <dbReference type="ARBA" id="ARBA00022917"/>
    </source>
</evidence>
<keyword evidence="3" id="KW-0963">Cytoplasm</keyword>
<dbReference type="eggNOG" id="COG3276">
    <property type="taxonomic scope" value="Bacteria"/>
</dbReference>
<protein>
    <recommendedName>
        <fullName evidence="2">Selenocysteine-specific elongation factor</fullName>
    </recommendedName>
    <alternativeName>
        <fullName evidence="7">SelB translation factor</fullName>
    </alternativeName>
</protein>
<dbReference type="InterPro" id="IPR050055">
    <property type="entry name" value="EF-Tu_GTPase"/>
</dbReference>
<gene>
    <name evidence="9" type="ordered locus">Caci_5688</name>
</gene>
<evidence type="ECO:0000259" key="8">
    <source>
        <dbReference type="PROSITE" id="PS51722"/>
    </source>
</evidence>
<dbReference type="InParanoid" id="C7QC98"/>
<dbReference type="Pfam" id="PF09107">
    <property type="entry name" value="WHD_3rd_SelB"/>
    <property type="match status" value="1"/>
</dbReference>
<reference evidence="9 10" key="1">
    <citation type="journal article" date="2009" name="Stand. Genomic Sci.">
        <title>Complete genome sequence of Catenulispora acidiphila type strain (ID 139908).</title>
        <authorList>
            <person name="Copeland A."/>
            <person name="Lapidus A."/>
            <person name="Glavina Del Rio T."/>
            <person name="Nolan M."/>
            <person name="Lucas S."/>
            <person name="Chen F."/>
            <person name="Tice H."/>
            <person name="Cheng J.F."/>
            <person name="Bruce D."/>
            <person name="Goodwin L."/>
            <person name="Pitluck S."/>
            <person name="Mikhailova N."/>
            <person name="Pati A."/>
            <person name="Ivanova N."/>
            <person name="Mavromatis K."/>
            <person name="Chen A."/>
            <person name="Palaniappan K."/>
            <person name="Chain P."/>
            <person name="Land M."/>
            <person name="Hauser L."/>
            <person name="Chang Y.J."/>
            <person name="Jeffries C.D."/>
            <person name="Chertkov O."/>
            <person name="Brettin T."/>
            <person name="Detter J.C."/>
            <person name="Han C."/>
            <person name="Ali Z."/>
            <person name="Tindall B.J."/>
            <person name="Goker M."/>
            <person name="Bristow J."/>
            <person name="Eisen J.A."/>
            <person name="Markowitz V."/>
            <person name="Hugenholtz P."/>
            <person name="Kyrpides N.C."/>
            <person name="Klenk H.P."/>
        </authorList>
    </citation>
    <scope>NUCLEOTIDE SEQUENCE [LARGE SCALE GENOMIC DNA]</scope>
    <source>
        <strain evidence="10">DSM 44928 / JCM 14897 / NBRC 102108 / NRRL B-24433 / ID139908</strain>
    </source>
</reference>
<dbReference type="PANTHER" id="PTHR43721:SF22">
    <property type="entry name" value="ELONGATION FACTOR TU, MITOCHONDRIAL"/>
    <property type="match status" value="1"/>
</dbReference>
<dbReference type="InterPro" id="IPR036388">
    <property type="entry name" value="WH-like_DNA-bd_sf"/>
</dbReference>
<dbReference type="GO" id="GO:0003924">
    <property type="term" value="F:GTPase activity"/>
    <property type="evidence" value="ECO:0007669"/>
    <property type="project" value="InterPro"/>
</dbReference>
<dbReference type="InterPro" id="IPR004535">
    <property type="entry name" value="Transl_elong_SelB"/>
</dbReference>
<dbReference type="Gene3D" id="2.40.30.10">
    <property type="entry name" value="Translation factors"/>
    <property type="match status" value="1"/>
</dbReference>
<comment type="function">
    <text evidence="6">Translation factor necessary for the incorporation of selenocysteine into proteins. It probably replaces EF-Tu for the insertion of selenocysteine directed by the UGA codon. SelB binds GTP and GDP.</text>
</comment>
<dbReference type="Gene3D" id="1.10.10.10">
    <property type="entry name" value="Winged helix-like DNA-binding domain superfamily/Winged helix DNA-binding domain"/>
    <property type="match status" value="1"/>
</dbReference>
<dbReference type="PANTHER" id="PTHR43721">
    <property type="entry name" value="ELONGATION FACTOR TU-RELATED"/>
    <property type="match status" value="1"/>
</dbReference>
<evidence type="ECO:0000256" key="7">
    <source>
        <dbReference type="ARBA" id="ARBA00031615"/>
    </source>
</evidence>
<dbReference type="Gene3D" id="3.40.50.300">
    <property type="entry name" value="P-loop containing nucleotide triphosphate hydrolases"/>
    <property type="match status" value="1"/>
</dbReference>
<dbReference type="EMBL" id="CP001700">
    <property type="protein sequence ID" value="ACU74546.1"/>
    <property type="molecule type" value="Genomic_DNA"/>
</dbReference>
<keyword evidence="4" id="KW-0648">Protein biosynthesis</keyword>
<keyword evidence="5" id="KW-0547">Nucleotide-binding</keyword>
<keyword evidence="9" id="KW-0251">Elongation factor</keyword>
<evidence type="ECO:0000256" key="2">
    <source>
        <dbReference type="ARBA" id="ARBA00015953"/>
    </source>
</evidence>
<dbReference type="Proteomes" id="UP000000851">
    <property type="component" value="Chromosome"/>
</dbReference>
<dbReference type="NCBIfam" id="TIGR00475">
    <property type="entry name" value="selB"/>
    <property type="match status" value="1"/>
</dbReference>
<dbReference type="AlphaFoldDB" id="C7QC98"/>
<organism evidence="9 10">
    <name type="scientific">Catenulispora acidiphila (strain DSM 44928 / JCM 14897 / NBRC 102108 / NRRL B-24433 / ID139908)</name>
    <dbReference type="NCBI Taxonomy" id="479433"/>
    <lineage>
        <taxon>Bacteria</taxon>
        <taxon>Bacillati</taxon>
        <taxon>Actinomycetota</taxon>
        <taxon>Actinomycetes</taxon>
        <taxon>Catenulisporales</taxon>
        <taxon>Catenulisporaceae</taxon>
        <taxon>Catenulispora</taxon>
    </lineage>
</organism>
<dbReference type="InterPro" id="IPR004161">
    <property type="entry name" value="EFTu-like_2"/>
</dbReference>